<dbReference type="InParanoid" id="A0A263D029"/>
<reference evidence="2 3" key="1">
    <citation type="submission" date="2017-07" db="EMBL/GenBank/DDBJ databases">
        <title>Amycolatopsis antarcticus sp. nov., isolated from the surface of an Antarcticus brown macroalga.</title>
        <authorList>
            <person name="Wang J."/>
            <person name="Leiva S."/>
            <person name="Huang J."/>
            <person name="Huang Y."/>
        </authorList>
    </citation>
    <scope>NUCLEOTIDE SEQUENCE [LARGE SCALE GENOMIC DNA]</scope>
    <source>
        <strain evidence="2 3">AU-G6</strain>
    </source>
</reference>
<sequence length="59" mass="5959">MSPTASARLNREVYGAVADDLGVAAQLWAALGAPLAIGALLVATGLVCSAHRRRAGTAR</sequence>
<protein>
    <submittedName>
        <fullName evidence="2">Uncharacterized protein</fullName>
    </submittedName>
</protein>
<organism evidence="2 3">
    <name type="scientific">Amycolatopsis antarctica</name>
    <dbReference type="NCBI Taxonomy" id="1854586"/>
    <lineage>
        <taxon>Bacteria</taxon>
        <taxon>Bacillati</taxon>
        <taxon>Actinomycetota</taxon>
        <taxon>Actinomycetes</taxon>
        <taxon>Pseudonocardiales</taxon>
        <taxon>Pseudonocardiaceae</taxon>
        <taxon>Amycolatopsis</taxon>
    </lineage>
</organism>
<keyword evidence="1" id="KW-0472">Membrane</keyword>
<dbReference type="Proteomes" id="UP000242444">
    <property type="component" value="Unassembled WGS sequence"/>
</dbReference>
<comment type="caution">
    <text evidence="2">The sequence shown here is derived from an EMBL/GenBank/DDBJ whole genome shotgun (WGS) entry which is preliminary data.</text>
</comment>
<keyword evidence="1" id="KW-1133">Transmembrane helix</keyword>
<name>A0A263D029_9PSEU</name>
<dbReference type="EMBL" id="NKYE01000011">
    <property type="protein sequence ID" value="OZM71794.1"/>
    <property type="molecule type" value="Genomic_DNA"/>
</dbReference>
<gene>
    <name evidence="2" type="ORF">CFN78_18370</name>
</gene>
<feature type="transmembrane region" description="Helical" evidence="1">
    <location>
        <begin position="27"/>
        <end position="50"/>
    </location>
</feature>
<proteinExistence type="predicted"/>
<keyword evidence="1" id="KW-0812">Transmembrane</keyword>
<dbReference type="AlphaFoldDB" id="A0A263D029"/>
<evidence type="ECO:0000313" key="3">
    <source>
        <dbReference type="Proteomes" id="UP000242444"/>
    </source>
</evidence>
<evidence type="ECO:0000256" key="1">
    <source>
        <dbReference type="SAM" id="Phobius"/>
    </source>
</evidence>
<keyword evidence="3" id="KW-1185">Reference proteome</keyword>
<accession>A0A263D029</accession>
<dbReference type="RefSeq" id="WP_094864077.1">
    <property type="nucleotide sequence ID" value="NZ_NKYE01000011.1"/>
</dbReference>
<evidence type="ECO:0000313" key="2">
    <source>
        <dbReference type="EMBL" id="OZM71794.1"/>
    </source>
</evidence>